<evidence type="ECO:0000313" key="3">
    <source>
        <dbReference type="Proteomes" id="UP000186817"/>
    </source>
</evidence>
<sequence>MIAPDHAKDFSEKLRGLLRGGANKDRTKLVQHLLARGVPQSAVEQRADDVIACIGQEGLQEVYKSLEPWAKLKQLINNRMRLVSPTELKMSKQKPRSLEDDPWLKSDPWSEAVSSGDKRKQDDGPLDIELIPGTFIDISHTPVPIISALRTGGHGVTFSSLQEVEAFASLGWLVQFGNTKIGVSQAKHQITAEDNQVAIISCELRKEYIDDWSVVVNNPMRYIHNHIDNLQGVISSWSKRWYSGNKQVQAKEASTWHAFMKLPRDALSKVLPQSGKDGIFFTPKDGPSTSSSGEYRVVWTHTADIVHAMTVMRAYPSAQGLVRGRNSLGIRVTAKEYSSIRQKLEPSWTASGIKTDIPIMAKWSIAPIPPSMDKLSLQKILDQMSWEATPLRQVNHNTWLIGSSSSDAPPH</sequence>
<protein>
    <submittedName>
        <fullName evidence="2">Uncharacterized protein</fullName>
    </submittedName>
</protein>
<reference evidence="2 3" key="1">
    <citation type="submission" date="2016-02" db="EMBL/GenBank/DDBJ databases">
        <title>Genome analysis of coral dinoflagellate symbionts highlights evolutionary adaptations to a symbiotic lifestyle.</title>
        <authorList>
            <person name="Aranda M."/>
            <person name="Li Y."/>
            <person name="Liew Y.J."/>
            <person name="Baumgarten S."/>
            <person name="Simakov O."/>
            <person name="Wilson M."/>
            <person name="Piel J."/>
            <person name="Ashoor H."/>
            <person name="Bougouffa S."/>
            <person name="Bajic V.B."/>
            <person name="Ryu T."/>
            <person name="Ravasi T."/>
            <person name="Bayer T."/>
            <person name="Micklem G."/>
            <person name="Kim H."/>
            <person name="Bhak J."/>
            <person name="Lajeunesse T.C."/>
            <person name="Voolstra C.R."/>
        </authorList>
    </citation>
    <scope>NUCLEOTIDE SEQUENCE [LARGE SCALE GENOMIC DNA]</scope>
    <source>
        <strain evidence="2 3">CCMP2467</strain>
    </source>
</reference>
<keyword evidence="3" id="KW-1185">Reference proteome</keyword>
<comment type="caution">
    <text evidence="2">The sequence shown here is derived from an EMBL/GenBank/DDBJ whole genome shotgun (WGS) entry which is preliminary data.</text>
</comment>
<dbReference type="OrthoDB" id="407704at2759"/>
<feature type="region of interest" description="Disordered" evidence="1">
    <location>
        <begin position="87"/>
        <end position="125"/>
    </location>
</feature>
<gene>
    <name evidence="2" type="ORF">AK812_SmicGene34046</name>
</gene>
<proteinExistence type="predicted"/>
<evidence type="ECO:0000256" key="1">
    <source>
        <dbReference type="SAM" id="MobiDB-lite"/>
    </source>
</evidence>
<dbReference type="Proteomes" id="UP000186817">
    <property type="component" value="Unassembled WGS sequence"/>
</dbReference>
<accession>A0A1Q9CQ42</accession>
<evidence type="ECO:0000313" key="2">
    <source>
        <dbReference type="EMBL" id="OLP85007.1"/>
    </source>
</evidence>
<dbReference type="AlphaFoldDB" id="A0A1Q9CQ42"/>
<dbReference type="EMBL" id="LSRX01001000">
    <property type="protein sequence ID" value="OLP85007.1"/>
    <property type="molecule type" value="Genomic_DNA"/>
</dbReference>
<organism evidence="2 3">
    <name type="scientific">Symbiodinium microadriaticum</name>
    <name type="common">Dinoflagellate</name>
    <name type="synonym">Zooxanthella microadriatica</name>
    <dbReference type="NCBI Taxonomy" id="2951"/>
    <lineage>
        <taxon>Eukaryota</taxon>
        <taxon>Sar</taxon>
        <taxon>Alveolata</taxon>
        <taxon>Dinophyceae</taxon>
        <taxon>Suessiales</taxon>
        <taxon>Symbiodiniaceae</taxon>
        <taxon>Symbiodinium</taxon>
    </lineage>
</organism>
<name>A0A1Q9CQ42_SYMMI</name>